<dbReference type="PROSITE" id="PS50181">
    <property type="entry name" value="FBOX"/>
    <property type="match status" value="1"/>
</dbReference>
<dbReference type="SMART" id="SM00256">
    <property type="entry name" value="FBOX"/>
    <property type="match status" value="1"/>
</dbReference>
<proteinExistence type="predicted"/>
<feature type="domain" description="F-box" evidence="2">
    <location>
        <begin position="138"/>
        <end position="183"/>
    </location>
</feature>
<dbReference type="OrthoDB" id="1913441at2759"/>
<dbReference type="GO" id="GO:0019005">
    <property type="term" value="C:SCF ubiquitin ligase complex"/>
    <property type="evidence" value="ECO:0007669"/>
    <property type="project" value="TreeGrafter"/>
</dbReference>
<dbReference type="PANTHER" id="PTHR47712">
    <property type="entry name" value="OS09G0555300 PROTEIN"/>
    <property type="match status" value="1"/>
</dbReference>
<dbReference type="Proteomes" id="UP000243459">
    <property type="component" value="Chromosome 7"/>
</dbReference>
<keyword evidence="4" id="KW-1185">Reference proteome</keyword>
<accession>A0A5P1EEE8</accession>
<protein>
    <recommendedName>
        <fullName evidence="2">F-box domain-containing protein</fullName>
    </recommendedName>
</protein>
<evidence type="ECO:0000313" key="3">
    <source>
        <dbReference type="EMBL" id="ONK64266.1"/>
    </source>
</evidence>
<dbReference type="InterPro" id="IPR001810">
    <property type="entry name" value="F-box_dom"/>
</dbReference>
<dbReference type="SMART" id="SM00612">
    <property type="entry name" value="Kelch"/>
    <property type="match status" value="2"/>
</dbReference>
<sequence length="566" mass="64158">MESSSFSKRSQSSNGKSSSIKDSRNFNEILSLTDASLGRKMGTLGVSKRLLRNFSQNLKKKNKKNRKRDDLGSFLIEERALERPSSNCFSLYIKGGGCSRVGSCEEIDINSLRKLSISEDCLPAKAIEKRNSRKSKALEPEISLPTDVIERILVRLPLKTLVSSRLVCRKWNQMIISPYFARLRSRCGYNNPWLFLFGLTRKGVHLGEVFALDVGEDCWYVIRNELLEERVLYSVASIGMDVYIVGGRTGLRTHEGVLMFSPLTNTWNEISPMKVARSESVLGVFEMSSNCSIFQKRKNRQSQNRLKFKTRNCGVSEVYEDPHRFSLRRQFRDAFNESPSSVETRREPSKVDVQQVNNQPKFALIVVGGVGSLSEPLRSGEIYDPATDNWTEISGLPEELGSVSSGAVCNGKFYVYSFVSNKIASYDLERGFWVLIHTSQPPLCIRPYRPKLVSCTNRLFMCCVCWSEGDEQVARKLFELDTVANYWSEVSRHPDAPMDKYATFVAVGERIYGLDMFRVFGQALDFLTACNVSNDEMGWSRVTRKHAGHEACDFSCRTKSMVILNL</sequence>
<dbReference type="Pfam" id="PF00646">
    <property type="entry name" value="F-box"/>
    <property type="match status" value="1"/>
</dbReference>
<organism evidence="3 4">
    <name type="scientific">Asparagus officinalis</name>
    <name type="common">Garden asparagus</name>
    <dbReference type="NCBI Taxonomy" id="4686"/>
    <lineage>
        <taxon>Eukaryota</taxon>
        <taxon>Viridiplantae</taxon>
        <taxon>Streptophyta</taxon>
        <taxon>Embryophyta</taxon>
        <taxon>Tracheophyta</taxon>
        <taxon>Spermatophyta</taxon>
        <taxon>Magnoliopsida</taxon>
        <taxon>Liliopsida</taxon>
        <taxon>Asparagales</taxon>
        <taxon>Asparagaceae</taxon>
        <taxon>Asparagoideae</taxon>
        <taxon>Asparagus</taxon>
    </lineage>
</organism>
<reference evidence="4" key="1">
    <citation type="journal article" date="2017" name="Nat. Commun.">
        <title>The asparagus genome sheds light on the origin and evolution of a young Y chromosome.</title>
        <authorList>
            <person name="Harkess A."/>
            <person name="Zhou J."/>
            <person name="Xu C."/>
            <person name="Bowers J.E."/>
            <person name="Van der Hulst R."/>
            <person name="Ayyampalayam S."/>
            <person name="Mercati F."/>
            <person name="Riccardi P."/>
            <person name="McKain M.R."/>
            <person name="Kakrana A."/>
            <person name="Tang H."/>
            <person name="Ray J."/>
            <person name="Groenendijk J."/>
            <person name="Arikit S."/>
            <person name="Mathioni S.M."/>
            <person name="Nakano M."/>
            <person name="Shan H."/>
            <person name="Telgmann-Rauber A."/>
            <person name="Kanno A."/>
            <person name="Yue Z."/>
            <person name="Chen H."/>
            <person name="Li W."/>
            <person name="Chen Y."/>
            <person name="Xu X."/>
            <person name="Zhang Y."/>
            <person name="Luo S."/>
            <person name="Chen H."/>
            <person name="Gao J."/>
            <person name="Mao Z."/>
            <person name="Pires J.C."/>
            <person name="Luo M."/>
            <person name="Kudrna D."/>
            <person name="Wing R.A."/>
            <person name="Meyers B.C."/>
            <person name="Yi K."/>
            <person name="Kong H."/>
            <person name="Lavrijsen P."/>
            <person name="Sunseri F."/>
            <person name="Falavigna A."/>
            <person name="Ye Y."/>
            <person name="Leebens-Mack J.H."/>
            <person name="Chen G."/>
        </authorList>
    </citation>
    <scope>NUCLEOTIDE SEQUENCE [LARGE SCALE GENOMIC DNA]</scope>
    <source>
        <strain evidence="4">cv. DH0086</strain>
    </source>
</reference>
<dbReference type="InterPro" id="IPR015915">
    <property type="entry name" value="Kelch-typ_b-propeller"/>
</dbReference>
<dbReference type="InterPro" id="IPR036047">
    <property type="entry name" value="F-box-like_dom_sf"/>
</dbReference>
<feature type="compositionally biased region" description="Low complexity" evidence="1">
    <location>
        <begin position="1"/>
        <end position="18"/>
    </location>
</feature>
<name>A0A5P1EEE8_ASPOF</name>
<dbReference type="Gramene" id="ONK64266">
    <property type="protein sequence ID" value="ONK64266"/>
    <property type="gene ID" value="A4U43_C07F23850"/>
</dbReference>
<dbReference type="SUPFAM" id="SSF117281">
    <property type="entry name" value="Kelch motif"/>
    <property type="match status" value="1"/>
</dbReference>
<dbReference type="Gene3D" id="2.120.10.80">
    <property type="entry name" value="Kelch-type beta propeller"/>
    <property type="match status" value="2"/>
</dbReference>
<gene>
    <name evidence="3" type="ORF">A4U43_C07F23850</name>
</gene>
<dbReference type="PANTHER" id="PTHR47712:SF1">
    <property type="entry name" value="OS09G0555300 PROTEIN"/>
    <property type="match status" value="1"/>
</dbReference>
<dbReference type="OMA" id="SWCERDG"/>
<evidence type="ECO:0000259" key="2">
    <source>
        <dbReference type="PROSITE" id="PS50181"/>
    </source>
</evidence>
<dbReference type="CDD" id="cd22157">
    <property type="entry name" value="F-box_AtFBW1-like"/>
    <property type="match status" value="1"/>
</dbReference>
<feature type="region of interest" description="Disordered" evidence="1">
    <location>
        <begin position="1"/>
        <end position="21"/>
    </location>
</feature>
<dbReference type="Pfam" id="PF01344">
    <property type="entry name" value="Kelch_1"/>
    <property type="match status" value="2"/>
</dbReference>
<dbReference type="AlphaFoldDB" id="A0A5P1EEE8"/>
<dbReference type="EMBL" id="CM007387">
    <property type="protein sequence ID" value="ONK64266.1"/>
    <property type="molecule type" value="Genomic_DNA"/>
</dbReference>
<dbReference type="SUPFAM" id="SSF81383">
    <property type="entry name" value="F-box domain"/>
    <property type="match status" value="1"/>
</dbReference>
<evidence type="ECO:0000313" key="4">
    <source>
        <dbReference type="Proteomes" id="UP000243459"/>
    </source>
</evidence>
<dbReference type="InterPro" id="IPR006652">
    <property type="entry name" value="Kelch_1"/>
</dbReference>
<evidence type="ECO:0000256" key="1">
    <source>
        <dbReference type="SAM" id="MobiDB-lite"/>
    </source>
</evidence>